<feature type="domain" description="MacB-like periplasmic core" evidence="9">
    <location>
        <begin position="43"/>
        <end position="222"/>
    </location>
</feature>
<dbReference type="PANTHER" id="PTHR30489:SF0">
    <property type="entry name" value="LIPOPROTEIN-RELEASING SYSTEM TRANSMEMBRANE PROTEIN LOLE"/>
    <property type="match status" value="1"/>
</dbReference>
<feature type="domain" description="ABC3 transporter permease C-terminal" evidence="8">
    <location>
        <begin position="296"/>
        <end position="441"/>
    </location>
</feature>
<proteinExistence type="inferred from homology"/>
<evidence type="ECO:0008006" key="11">
    <source>
        <dbReference type="Google" id="ProtNLM"/>
    </source>
</evidence>
<dbReference type="InterPro" id="IPR003838">
    <property type="entry name" value="ABC3_permease_C"/>
</dbReference>
<accession>A0A3P3XUP8</accession>
<dbReference type="Pfam" id="PF02687">
    <property type="entry name" value="FtsX"/>
    <property type="match status" value="1"/>
</dbReference>
<organism evidence="10">
    <name type="scientific">uncultured spirochete</name>
    <dbReference type="NCBI Taxonomy" id="156406"/>
    <lineage>
        <taxon>Bacteria</taxon>
        <taxon>Pseudomonadati</taxon>
        <taxon>Spirochaetota</taxon>
        <taxon>Spirochaetia</taxon>
        <taxon>Spirochaetales</taxon>
        <taxon>environmental samples</taxon>
    </lineage>
</organism>
<protein>
    <recommendedName>
        <fullName evidence="11">ABC3 transporter permease protein domain-containing protein</fullName>
    </recommendedName>
</protein>
<evidence type="ECO:0000259" key="8">
    <source>
        <dbReference type="Pfam" id="PF02687"/>
    </source>
</evidence>
<feature type="transmembrane region" description="Helical" evidence="7">
    <location>
        <begin position="43"/>
        <end position="61"/>
    </location>
</feature>
<comment type="subcellular location">
    <subcellularLocation>
        <location evidence="1">Cell membrane</location>
        <topology evidence="1">Multi-pass membrane protein</topology>
    </subcellularLocation>
</comment>
<comment type="similarity">
    <text evidence="2">Belongs to the ABC-4 integral membrane protein family. LolC/E subfamily.</text>
</comment>
<reference evidence="10" key="1">
    <citation type="submission" date="2017-02" db="EMBL/GenBank/DDBJ databases">
        <authorList>
            <person name="Regsiter A."/>
            <person name="William W."/>
        </authorList>
    </citation>
    <scope>NUCLEOTIDE SEQUENCE</scope>
    <source>
        <strain evidence="10">BdmA 4</strain>
    </source>
</reference>
<feature type="transmembrane region" description="Helical" evidence="7">
    <location>
        <begin position="339"/>
        <end position="368"/>
    </location>
</feature>
<evidence type="ECO:0000256" key="6">
    <source>
        <dbReference type="ARBA" id="ARBA00023136"/>
    </source>
</evidence>
<keyword evidence="3" id="KW-1003">Cell membrane</keyword>
<dbReference type="GO" id="GO:0044874">
    <property type="term" value="P:lipoprotein localization to outer membrane"/>
    <property type="evidence" value="ECO:0007669"/>
    <property type="project" value="TreeGrafter"/>
</dbReference>
<feature type="transmembrane region" description="Helical" evidence="7">
    <location>
        <begin position="413"/>
        <end position="434"/>
    </location>
</feature>
<keyword evidence="5 7" id="KW-1133">Transmembrane helix</keyword>
<keyword evidence="4 7" id="KW-0812">Transmembrane</keyword>
<dbReference type="InterPro" id="IPR025857">
    <property type="entry name" value="MacB_PCD"/>
</dbReference>
<evidence type="ECO:0000256" key="1">
    <source>
        <dbReference type="ARBA" id="ARBA00004651"/>
    </source>
</evidence>
<gene>
    <name evidence="10" type="ORF">SPIRO4BDMA_70065</name>
</gene>
<evidence type="ECO:0000313" key="10">
    <source>
        <dbReference type="EMBL" id="SLM19643.1"/>
    </source>
</evidence>
<dbReference type="PANTHER" id="PTHR30489">
    <property type="entry name" value="LIPOPROTEIN-RELEASING SYSTEM TRANSMEMBRANE PROTEIN LOLE"/>
    <property type="match status" value="1"/>
</dbReference>
<dbReference type="Pfam" id="PF12704">
    <property type="entry name" value="MacB_PCD"/>
    <property type="match status" value="1"/>
</dbReference>
<evidence type="ECO:0000256" key="5">
    <source>
        <dbReference type="ARBA" id="ARBA00022989"/>
    </source>
</evidence>
<keyword evidence="6 7" id="KW-0472">Membrane</keyword>
<dbReference type="InterPro" id="IPR051447">
    <property type="entry name" value="Lipoprotein-release_system"/>
</dbReference>
<evidence type="ECO:0000256" key="3">
    <source>
        <dbReference type="ARBA" id="ARBA00022475"/>
    </source>
</evidence>
<sequence>MSRIKAKDLRPLSFLGFRFLFGKPVQGQRYAFHHMRHSTFWGAVLGISVSIVPLYIVLFVSNGMIQGITDRYLETKTSHLQLSLPFNLSSETRKKIQQDIARLEDVSIASFEVDGIGLAASPNGSTSAQIRGLDPSIIKDEGFKKFIQIDGGTIFPEKQNEAVLGRYLARALGVNVGDSVSLITLRNADEAQMLPKLSIFRVAGIVSSGYRELDANWFIIQSEAALRLLNPSTAYAFIGIKTKHPYGSGLDSLASEITHKISQSDIPGAQGIGIRTWRDIERSLFASFSSTKSVLILIMAIAIIVASINLASALTTYVIEHRTEIAILRSFGVSPRQTATIFLLGGAVTGTLGCIAGSAVGIFISFYVNQILRGAQAAVNFISKLLAPASHPVTLLNPDYYLEHIPISINWNYIILILGIGFVVSALVSLVPAIKSSHIAPAELIRHEQ</sequence>
<feature type="transmembrane region" description="Helical" evidence="7">
    <location>
        <begin position="294"/>
        <end position="319"/>
    </location>
</feature>
<evidence type="ECO:0000256" key="4">
    <source>
        <dbReference type="ARBA" id="ARBA00022692"/>
    </source>
</evidence>
<evidence type="ECO:0000256" key="2">
    <source>
        <dbReference type="ARBA" id="ARBA00005236"/>
    </source>
</evidence>
<dbReference type="GO" id="GO:0098797">
    <property type="term" value="C:plasma membrane protein complex"/>
    <property type="evidence" value="ECO:0007669"/>
    <property type="project" value="TreeGrafter"/>
</dbReference>
<dbReference type="EMBL" id="FWDO01000007">
    <property type="protein sequence ID" value="SLM19643.1"/>
    <property type="molecule type" value="Genomic_DNA"/>
</dbReference>
<dbReference type="AlphaFoldDB" id="A0A3P3XUP8"/>
<evidence type="ECO:0000259" key="9">
    <source>
        <dbReference type="Pfam" id="PF12704"/>
    </source>
</evidence>
<evidence type="ECO:0000256" key="7">
    <source>
        <dbReference type="SAM" id="Phobius"/>
    </source>
</evidence>
<name>A0A3P3XUP8_9SPIR</name>